<feature type="transmembrane region" description="Helical" evidence="5">
    <location>
        <begin position="203"/>
        <end position="222"/>
    </location>
</feature>
<protein>
    <recommendedName>
        <fullName evidence="6">Amino acid transporter transmembrane domain-containing protein</fullName>
    </recommendedName>
</protein>
<dbReference type="InterPro" id="IPR013057">
    <property type="entry name" value="AA_transpt_TM"/>
</dbReference>
<feature type="transmembrane region" description="Helical" evidence="5">
    <location>
        <begin position="136"/>
        <end position="159"/>
    </location>
</feature>
<evidence type="ECO:0000256" key="3">
    <source>
        <dbReference type="ARBA" id="ARBA00022989"/>
    </source>
</evidence>
<keyword evidence="2 5" id="KW-0812">Transmembrane</keyword>
<dbReference type="EMBL" id="KB007933">
    <property type="protein sequence ID" value="ELR19214.1"/>
    <property type="molecule type" value="Genomic_DNA"/>
</dbReference>
<feature type="transmembrane region" description="Helical" evidence="5">
    <location>
        <begin position="229"/>
        <end position="249"/>
    </location>
</feature>
<proteinExistence type="predicted"/>
<name>L8H148_ACACF</name>
<feature type="transmembrane region" description="Helical" evidence="5">
    <location>
        <begin position="269"/>
        <end position="289"/>
    </location>
</feature>
<dbReference type="PANTHER" id="PTHR16189:SF3">
    <property type="entry name" value="AMINO ACID TRANSPORTER TRANSMEMBRANE DOMAIN-CONTAINING PROTEIN"/>
    <property type="match status" value="1"/>
</dbReference>
<evidence type="ECO:0000256" key="4">
    <source>
        <dbReference type="ARBA" id="ARBA00023136"/>
    </source>
</evidence>
<evidence type="ECO:0000256" key="1">
    <source>
        <dbReference type="ARBA" id="ARBA00004370"/>
    </source>
</evidence>
<dbReference type="Proteomes" id="UP000011083">
    <property type="component" value="Unassembled WGS sequence"/>
</dbReference>
<dbReference type="GeneID" id="14919987"/>
<dbReference type="PANTHER" id="PTHR16189">
    <property type="entry name" value="TRANSMEMBRANE PROTEIN 104-RELATED"/>
    <property type="match status" value="1"/>
</dbReference>
<evidence type="ECO:0000256" key="2">
    <source>
        <dbReference type="ARBA" id="ARBA00022692"/>
    </source>
</evidence>
<keyword evidence="8" id="KW-1185">Reference proteome</keyword>
<dbReference type="VEuPathDB" id="AmoebaDB:ACA1_263840"/>
<feature type="domain" description="Amino acid transporter transmembrane" evidence="6">
    <location>
        <begin position="54"/>
        <end position="361"/>
    </location>
</feature>
<evidence type="ECO:0000259" key="6">
    <source>
        <dbReference type="Pfam" id="PF01490"/>
    </source>
</evidence>
<feature type="transmembrane region" description="Helical" evidence="5">
    <location>
        <begin position="57"/>
        <end position="80"/>
    </location>
</feature>
<evidence type="ECO:0000313" key="7">
    <source>
        <dbReference type="EMBL" id="ELR19214.1"/>
    </source>
</evidence>
<comment type="subcellular location">
    <subcellularLocation>
        <location evidence="1">Membrane</location>
    </subcellularLocation>
</comment>
<evidence type="ECO:0000256" key="5">
    <source>
        <dbReference type="SAM" id="Phobius"/>
    </source>
</evidence>
<feature type="transmembrane region" description="Helical" evidence="5">
    <location>
        <begin position="301"/>
        <end position="324"/>
    </location>
</feature>
<dbReference type="GO" id="GO:0016020">
    <property type="term" value="C:membrane"/>
    <property type="evidence" value="ECO:0007669"/>
    <property type="project" value="UniProtKB-SubCell"/>
</dbReference>
<keyword evidence="4 5" id="KW-0472">Membrane</keyword>
<accession>L8H148</accession>
<evidence type="ECO:0000313" key="8">
    <source>
        <dbReference type="Proteomes" id="UP000011083"/>
    </source>
</evidence>
<organism evidence="7 8">
    <name type="scientific">Acanthamoeba castellanii (strain ATCC 30010 / Neff)</name>
    <dbReference type="NCBI Taxonomy" id="1257118"/>
    <lineage>
        <taxon>Eukaryota</taxon>
        <taxon>Amoebozoa</taxon>
        <taxon>Discosea</taxon>
        <taxon>Longamoebia</taxon>
        <taxon>Centramoebida</taxon>
        <taxon>Acanthamoebidae</taxon>
        <taxon>Acanthamoeba</taxon>
    </lineage>
</organism>
<dbReference type="OrthoDB" id="15894at2759"/>
<dbReference type="Pfam" id="PF01490">
    <property type="entry name" value="Aa_trans"/>
    <property type="match status" value="1"/>
</dbReference>
<sequence length="470" mass="51383">MSLVSGHTRQHTFATEYDANLAYNEIHFNGKSITLIGPSEEARAEGKSTFGDKNISFLGGFCLNLNNITGPAMVSIPVIYQQAGWLPTTLGMVIVMIIAAFSSTMMCKAMALVPGNERFQSRVEIEGLAKIFFNKWGYYLTLLFLIISLQATNISSIIISAQTVDFALVAMFKYTCGLEFYPDFGYDSVTTAGHDSNTPFGDVIIISLGFVIVFMGTLPMAYFNLDDNIWVQIGACIIMMAIVLGVWMVDFFMVGLNLDKLDVIGDNQSQLLGTVIFNFAFVTSIPSWANEKKEGVSINRSIWGASILGTSLFIVMGLFGGWAFKYPPNTNILDVLISNANSVGHVMEIIVHISVYLFPIVVLLSSFDVSLLRLEVHSIQERAPTMVLNPAMLQSDDKFGDDEDPLLGADPALLAAIEADLRFRSVPKFLALRIPPIWIAGALSTLITIGIVATIVLDIVYLAQGDNVMG</sequence>
<feature type="transmembrane region" description="Helical" evidence="5">
    <location>
        <begin position="349"/>
        <end position="372"/>
    </location>
</feature>
<reference evidence="7 8" key="1">
    <citation type="journal article" date="2013" name="Genome Biol.">
        <title>Genome of Acanthamoeba castellanii highlights extensive lateral gene transfer and early evolution of tyrosine kinase signaling.</title>
        <authorList>
            <person name="Clarke M."/>
            <person name="Lohan A.J."/>
            <person name="Liu B."/>
            <person name="Lagkouvardos I."/>
            <person name="Roy S."/>
            <person name="Zafar N."/>
            <person name="Bertelli C."/>
            <person name="Schilde C."/>
            <person name="Kianianmomeni A."/>
            <person name="Burglin T.R."/>
            <person name="Frech C."/>
            <person name="Turcotte B."/>
            <person name="Kopec K.O."/>
            <person name="Synnott J.M."/>
            <person name="Choo C."/>
            <person name="Paponov I."/>
            <person name="Finkler A."/>
            <person name="Soon Heng Tan C."/>
            <person name="Hutchins A.P."/>
            <person name="Weinmeier T."/>
            <person name="Rattei T."/>
            <person name="Chu J.S."/>
            <person name="Gimenez G."/>
            <person name="Irimia M."/>
            <person name="Rigden D.J."/>
            <person name="Fitzpatrick D.A."/>
            <person name="Lorenzo-Morales J."/>
            <person name="Bateman A."/>
            <person name="Chiu C.H."/>
            <person name="Tang P."/>
            <person name="Hegemann P."/>
            <person name="Fromm H."/>
            <person name="Raoult D."/>
            <person name="Greub G."/>
            <person name="Miranda-Saavedra D."/>
            <person name="Chen N."/>
            <person name="Nash P."/>
            <person name="Ginger M.L."/>
            <person name="Horn M."/>
            <person name="Schaap P."/>
            <person name="Caler L."/>
            <person name="Loftus B."/>
        </authorList>
    </citation>
    <scope>NUCLEOTIDE SEQUENCE [LARGE SCALE GENOMIC DNA]</scope>
    <source>
        <strain evidence="7 8">Neff</strain>
    </source>
</reference>
<keyword evidence="3 5" id="KW-1133">Transmembrane helix</keyword>
<dbReference type="AlphaFoldDB" id="L8H148"/>
<dbReference type="STRING" id="1257118.L8H148"/>
<feature type="transmembrane region" description="Helical" evidence="5">
    <location>
        <begin position="437"/>
        <end position="463"/>
    </location>
</feature>
<gene>
    <name evidence="7" type="ORF">ACA1_263840</name>
</gene>
<dbReference type="KEGG" id="acan:ACA1_263840"/>
<dbReference type="RefSeq" id="XP_004341299.1">
    <property type="nucleotide sequence ID" value="XM_004341251.1"/>
</dbReference>